<proteinExistence type="inferred from homology"/>
<evidence type="ECO:0000256" key="4">
    <source>
        <dbReference type="RuleBase" id="RU003560"/>
    </source>
</evidence>
<dbReference type="GO" id="GO:0008483">
    <property type="term" value="F:transaminase activity"/>
    <property type="evidence" value="ECO:0007669"/>
    <property type="project" value="UniProtKB-KW"/>
</dbReference>
<comment type="caution">
    <text evidence="5">The sequence shown here is derived from an EMBL/GenBank/DDBJ whole genome shotgun (WGS) entry which is preliminary data.</text>
</comment>
<evidence type="ECO:0000313" key="5">
    <source>
        <dbReference type="EMBL" id="MFD0849737.1"/>
    </source>
</evidence>
<dbReference type="SUPFAM" id="SSF53383">
    <property type="entry name" value="PLP-dependent transferases"/>
    <property type="match status" value="1"/>
</dbReference>
<sequence>MFRNRSTQQWQDADNTNYLHPFTDYKSMRETPARVVARAEGVYMWDVDGNRVIDSMAGLGCVAIGYGNKKLAAVAAAQLEKLSYCHSFFRTTNREAIELSEKLVAISPPGMSHVFFTTSGSEANETAIRLARRYWDLRGCPERKVIIGRDNGYHGSTMATASLSGINTMHGAGGDLPLPGFAHIGCPDHFLFGAGESSEAFGLRAAGWLEDKILELGPDKVAAFVGEPIQGAGGAILPPESYWPEISRICRKYDVLLVSDEVLTGFGRTGHQWGMQGYGAIPDILTCAKALTSAYVPLSATIISQSVADVLIEQGGEWYHGFTYSGFPMACAVALANLAIIEDEDMIGRISRDIGPYFESRIQELNTLPIVVDTQARGLFAGIKLGRNATTRTLFDEELGVGPWCMQWALDNGLALRAMGDTMMLLPPLVVTREQIDEIVDISRATFEAAWRHFS</sequence>
<comment type="similarity">
    <text evidence="2 4">Belongs to the class-III pyridoxal-phosphate-dependent aminotransferase family.</text>
</comment>
<dbReference type="InterPro" id="IPR049704">
    <property type="entry name" value="Aminotrans_3_PPA_site"/>
</dbReference>
<dbReference type="InterPro" id="IPR015424">
    <property type="entry name" value="PyrdxlP-dep_Trfase"/>
</dbReference>
<protein>
    <submittedName>
        <fullName evidence="5">Aminotransferase</fullName>
    </submittedName>
</protein>
<gene>
    <name evidence="5" type="ORF">ACFQ00_15490</name>
</gene>
<name>A0ABW3C8B8_SPHXN</name>
<accession>A0ABW3C8B8</accession>
<keyword evidence="6" id="KW-1185">Reference proteome</keyword>
<keyword evidence="5" id="KW-0808">Transferase</keyword>
<comment type="cofactor">
    <cofactor evidence="1">
        <name>pyridoxal 5'-phosphate</name>
        <dbReference type="ChEBI" id="CHEBI:597326"/>
    </cofactor>
</comment>
<organism evidence="5 6">
    <name type="scientific">Sphingosinicella xenopeptidilytica</name>
    <dbReference type="NCBI Taxonomy" id="364098"/>
    <lineage>
        <taxon>Bacteria</taxon>
        <taxon>Pseudomonadati</taxon>
        <taxon>Pseudomonadota</taxon>
        <taxon>Alphaproteobacteria</taxon>
        <taxon>Sphingomonadales</taxon>
        <taxon>Sphingosinicellaceae</taxon>
        <taxon>Sphingosinicella</taxon>
    </lineage>
</organism>
<dbReference type="Pfam" id="PF00202">
    <property type="entry name" value="Aminotran_3"/>
    <property type="match status" value="1"/>
</dbReference>
<evidence type="ECO:0000256" key="3">
    <source>
        <dbReference type="ARBA" id="ARBA00022898"/>
    </source>
</evidence>
<evidence type="ECO:0000313" key="6">
    <source>
        <dbReference type="Proteomes" id="UP001597124"/>
    </source>
</evidence>
<dbReference type="InterPro" id="IPR015421">
    <property type="entry name" value="PyrdxlP-dep_Trfase_major"/>
</dbReference>
<dbReference type="Gene3D" id="3.90.1150.10">
    <property type="entry name" value="Aspartate Aminotransferase, domain 1"/>
    <property type="match status" value="1"/>
</dbReference>
<evidence type="ECO:0000256" key="1">
    <source>
        <dbReference type="ARBA" id="ARBA00001933"/>
    </source>
</evidence>
<dbReference type="CDD" id="cd00610">
    <property type="entry name" value="OAT_like"/>
    <property type="match status" value="1"/>
</dbReference>
<reference evidence="6" key="1">
    <citation type="journal article" date="2019" name="Int. J. Syst. Evol. Microbiol.">
        <title>The Global Catalogue of Microorganisms (GCM) 10K type strain sequencing project: providing services to taxonomists for standard genome sequencing and annotation.</title>
        <authorList>
            <consortium name="The Broad Institute Genomics Platform"/>
            <consortium name="The Broad Institute Genome Sequencing Center for Infectious Disease"/>
            <person name="Wu L."/>
            <person name="Ma J."/>
        </authorList>
    </citation>
    <scope>NUCLEOTIDE SEQUENCE [LARGE SCALE GENOMIC DNA]</scope>
    <source>
        <strain evidence="6">CCUG 52537</strain>
    </source>
</reference>
<dbReference type="InterPro" id="IPR005814">
    <property type="entry name" value="Aminotrans_3"/>
</dbReference>
<dbReference type="EMBL" id="JBHTIK010000011">
    <property type="protein sequence ID" value="MFD0849737.1"/>
    <property type="molecule type" value="Genomic_DNA"/>
</dbReference>
<keyword evidence="5" id="KW-0032">Aminotransferase</keyword>
<dbReference type="Proteomes" id="UP001597124">
    <property type="component" value="Unassembled WGS sequence"/>
</dbReference>
<dbReference type="PANTHER" id="PTHR43094">
    <property type="entry name" value="AMINOTRANSFERASE"/>
    <property type="match status" value="1"/>
</dbReference>
<dbReference type="InterPro" id="IPR015422">
    <property type="entry name" value="PyrdxlP-dep_Trfase_small"/>
</dbReference>
<dbReference type="PIRSF" id="PIRSF000521">
    <property type="entry name" value="Transaminase_4ab_Lys_Orn"/>
    <property type="match status" value="1"/>
</dbReference>
<dbReference type="PROSITE" id="PS00600">
    <property type="entry name" value="AA_TRANSFER_CLASS_3"/>
    <property type="match status" value="1"/>
</dbReference>
<dbReference type="PANTHER" id="PTHR43094:SF1">
    <property type="entry name" value="AMINOTRANSFERASE CLASS-III"/>
    <property type="match status" value="1"/>
</dbReference>
<evidence type="ECO:0000256" key="2">
    <source>
        <dbReference type="ARBA" id="ARBA00008954"/>
    </source>
</evidence>
<dbReference type="RefSeq" id="WP_381492730.1">
    <property type="nucleotide sequence ID" value="NZ_JBHTIK010000011.1"/>
</dbReference>
<keyword evidence="3 4" id="KW-0663">Pyridoxal phosphate</keyword>
<dbReference type="NCBIfam" id="NF005682">
    <property type="entry name" value="PRK07480.1"/>
    <property type="match status" value="1"/>
</dbReference>
<dbReference type="Gene3D" id="3.40.640.10">
    <property type="entry name" value="Type I PLP-dependent aspartate aminotransferase-like (Major domain)"/>
    <property type="match status" value="1"/>
</dbReference>